<gene>
    <name evidence="1" type="ORF">I8752_27765</name>
</gene>
<protein>
    <submittedName>
        <fullName evidence="1">Uncharacterized protein</fullName>
    </submittedName>
</protein>
<evidence type="ECO:0000313" key="2">
    <source>
        <dbReference type="Proteomes" id="UP000662314"/>
    </source>
</evidence>
<sequence length="107" mass="12237">MPDDYYLLRLGGLTSLITSVNVSLWGNRISVECVYNPTEVRLPYILVFQNCHDIRWSVHNSDKVNEKEADIIGFSIGTESHKKAAVITTDIFEISIAYGRFTLQKNW</sequence>
<evidence type="ECO:0000313" key="1">
    <source>
        <dbReference type="EMBL" id="MBH8576720.1"/>
    </source>
</evidence>
<comment type="caution">
    <text evidence="1">The sequence shown here is derived from an EMBL/GenBank/DDBJ whole genome shotgun (WGS) entry which is preliminary data.</text>
</comment>
<name>A0A8J7I626_9NOST</name>
<dbReference type="Proteomes" id="UP000662314">
    <property type="component" value="Unassembled WGS sequence"/>
</dbReference>
<accession>A0A8J7I626</accession>
<dbReference type="EMBL" id="JAECZA010000237">
    <property type="protein sequence ID" value="MBH8576720.1"/>
    <property type="molecule type" value="Genomic_DNA"/>
</dbReference>
<organism evidence="1 2">
    <name type="scientific">Dendronalium phyllosphericum CENA369</name>
    <dbReference type="NCBI Taxonomy" id="1725256"/>
    <lineage>
        <taxon>Bacteria</taxon>
        <taxon>Bacillati</taxon>
        <taxon>Cyanobacteriota</taxon>
        <taxon>Cyanophyceae</taxon>
        <taxon>Nostocales</taxon>
        <taxon>Nostocaceae</taxon>
        <taxon>Dendronalium</taxon>
        <taxon>Dendronalium phyllosphericum</taxon>
    </lineage>
</organism>
<reference evidence="1 2" key="1">
    <citation type="journal article" date="2021" name="Int. J. Syst. Evol. Microbiol.">
        <title>Amazonocrinis nigriterrae gen. nov., sp. nov., Atlanticothrix silvestris gen. nov., sp. nov. and Dendronalium phyllosphericum gen. nov., sp. nov., nostocacean cyanobacteria from Brazilian environments.</title>
        <authorList>
            <person name="Alvarenga D.O."/>
            <person name="Andreote A.P.D."/>
            <person name="Branco L.H.Z."/>
            <person name="Delbaje E."/>
            <person name="Cruz R.B."/>
            <person name="Varani A.M."/>
            <person name="Fiore M.F."/>
        </authorList>
    </citation>
    <scope>NUCLEOTIDE SEQUENCE [LARGE SCALE GENOMIC DNA]</scope>
    <source>
        <strain evidence="1 2">CENA369</strain>
    </source>
</reference>
<dbReference type="RefSeq" id="WP_225895954.1">
    <property type="nucleotide sequence ID" value="NZ_CAWPUQ010000165.1"/>
</dbReference>
<keyword evidence="2" id="KW-1185">Reference proteome</keyword>
<proteinExistence type="predicted"/>
<dbReference type="AlphaFoldDB" id="A0A8J7I626"/>